<name>A0AAE3LLC4_9BACT</name>
<dbReference type="InterPro" id="IPR036388">
    <property type="entry name" value="WH-like_DNA-bd_sf"/>
</dbReference>
<dbReference type="GO" id="GO:0003700">
    <property type="term" value="F:DNA-binding transcription factor activity"/>
    <property type="evidence" value="ECO:0007669"/>
    <property type="project" value="TreeGrafter"/>
</dbReference>
<dbReference type="SUPFAM" id="SSF46785">
    <property type="entry name" value="Winged helix' DNA-binding domain"/>
    <property type="match status" value="1"/>
</dbReference>
<dbReference type="CDD" id="cd00038">
    <property type="entry name" value="CAP_ED"/>
    <property type="match status" value="1"/>
</dbReference>
<feature type="domain" description="HTH crp-type" evidence="5">
    <location>
        <begin position="137"/>
        <end position="202"/>
    </location>
</feature>
<keyword evidence="7" id="KW-1185">Reference proteome</keyword>
<accession>A0AAE3LLC4</accession>
<comment type="caution">
    <text evidence="6">The sequence shown here is derived from an EMBL/GenBank/DDBJ whole genome shotgun (WGS) entry which is preliminary data.</text>
</comment>
<evidence type="ECO:0000256" key="2">
    <source>
        <dbReference type="ARBA" id="ARBA00023125"/>
    </source>
</evidence>
<dbReference type="PROSITE" id="PS50042">
    <property type="entry name" value="CNMP_BINDING_3"/>
    <property type="match status" value="1"/>
</dbReference>
<dbReference type="SMART" id="SM00100">
    <property type="entry name" value="cNMP"/>
    <property type="match status" value="1"/>
</dbReference>
<reference evidence="6" key="1">
    <citation type="submission" date="2022-10" db="EMBL/GenBank/DDBJ databases">
        <authorList>
            <person name="Kim H.S."/>
            <person name="Kim J.-S."/>
            <person name="Suh M.K."/>
            <person name="Eom M.K."/>
            <person name="Lee J.-S."/>
        </authorList>
    </citation>
    <scope>NUCLEOTIDE SEQUENCE</scope>
    <source>
        <strain evidence="6">LIP-5</strain>
    </source>
</reference>
<keyword evidence="1" id="KW-0805">Transcription regulation</keyword>
<dbReference type="AlphaFoldDB" id="A0AAE3LLC4"/>
<dbReference type="InterPro" id="IPR000595">
    <property type="entry name" value="cNMP-bd_dom"/>
</dbReference>
<dbReference type="PANTHER" id="PTHR24567:SF26">
    <property type="entry name" value="REGULATORY PROTEIN YEIL"/>
    <property type="match status" value="1"/>
</dbReference>
<evidence type="ECO:0000256" key="1">
    <source>
        <dbReference type="ARBA" id="ARBA00023015"/>
    </source>
</evidence>
<dbReference type="Gene3D" id="1.10.10.10">
    <property type="entry name" value="Winged helix-like DNA-binding domain superfamily/Winged helix DNA-binding domain"/>
    <property type="match status" value="1"/>
</dbReference>
<evidence type="ECO:0000256" key="3">
    <source>
        <dbReference type="ARBA" id="ARBA00023163"/>
    </source>
</evidence>
<dbReference type="GO" id="GO:0005829">
    <property type="term" value="C:cytosol"/>
    <property type="evidence" value="ECO:0007669"/>
    <property type="project" value="TreeGrafter"/>
</dbReference>
<evidence type="ECO:0000259" key="5">
    <source>
        <dbReference type="PROSITE" id="PS51063"/>
    </source>
</evidence>
<keyword evidence="2" id="KW-0238">DNA-binding</keyword>
<dbReference type="SUPFAM" id="SSF51206">
    <property type="entry name" value="cAMP-binding domain-like"/>
    <property type="match status" value="1"/>
</dbReference>
<dbReference type="InterPro" id="IPR014710">
    <property type="entry name" value="RmlC-like_jellyroll"/>
</dbReference>
<dbReference type="SMART" id="SM00419">
    <property type="entry name" value="HTH_CRP"/>
    <property type="match status" value="1"/>
</dbReference>
<dbReference type="PANTHER" id="PTHR24567">
    <property type="entry name" value="CRP FAMILY TRANSCRIPTIONAL REGULATORY PROTEIN"/>
    <property type="match status" value="1"/>
</dbReference>
<protein>
    <submittedName>
        <fullName evidence="6">Crp/Fnr family transcriptional regulator</fullName>
    </submittedName>
</protein>
<dbReference type="RefSeq" id="WP_263038960.1">
    <property type="nucleotide sequence ID" value="NZ_JAOTPL010000031.1"/>
</dbReference>
<dbReference type="Pfam" id="PF00027">
    <property type="entry name" value="cNMP_binding"/>
    <property type="match status" value="1"/>
</dbReference>
<organism evidence="6 7">
    <name type="scientific">Haoranjiania flava</name>
    <dbReference type="NCBI Taxonomy" id="1856322"/>
    <lineage>
        <taxon>Bacteria</taxon>
        <taxon>Pseudomonadati</taxon>
        <taxon>Bacteroidota</taxon>
        <taxon>Chitinophagia</taxon>
        <taxon>Chitinophagales</taxon>
        <taxon>Chitinophagaceae</taxon>
        <taxon>Haoranjiania</taxon>
    </lineage>
</organism>
<dbReference type="InterPro" id="IPR050397">
    <property type="entry name" value="Env_Response_Regulators"/>
</dbReference>
<dbReference type="InterPro" id="IPR018490">
    <property type="entry name" value="cNMP-bd_dom_sf"/>
</dbReference>
<dbReference type="InterPro" id="IPR036390">
    <property type="entry name" value="WH_DNA-bd_sf"/>
</dbReference>
<dbReference type="EMBL" id="JAOTPL010000031">
    <property type="protein sequence ID" value="MCU7695473.1"/>
    <property type="molecule type" value="Genomic_DNA"/>
</dbReference>
<proteinExistence type="predicted"/>
<evidence type="ECO:0000259" key="4">
    <source>
        <dbReference type="PROSITE" id="PS50042"/>
    </source>
</evidence>
<dbReference type="GO" id="GO:0003677">
    <property type="term" value="F:DNA binding"/>
    <property type="evidence" value="ECO:0007669"/>
    <property type="project" value="UniProtKB-KW"/>
</dbReference>
<dbReference type="Gene3D" id="2.60.120.10">
    <property type="entry name" value="Jelly Rolls"/>
    <property type="match status" value="1"/>
</dbReference>
<dbReference type="Proteomes" id="UP001209317">
    <property type="component" value="Unassembled WGS sequence"/>
</dbReference>
<dbReference type="InterPro" id="IPR012318">
    <property type="entry name" value="HTH_CRP"/>
</dbReference>
<dbReference type="Pfam" id="PF13545">
    <property type="entry name" value="HTH_Crp_2"/>
    <property type="match status" value="1"/>
</dbReference>
<evidence type="ECO:0000313" key="7">
    <source>
        <dbReference type="Proteomes" id="UP001209317"/>
    </source>
</evidence>
<sequence>MEQILKEPLFELLNAKEKLIVRSNSSLLTFDHDETIFKKHGIAHFIYLVKRGYIKLVHEGLYDIAVKGEFIGLDYLFTQSRFDFSAIALKDAEVLQINADVFRNLMPKNPNFFAGIFNETNKHSRKIISRLLNYRNKNVPAVLAQFLLEYSKENIFSIGLTRKEIAELTGYSRENITNTLKRLANEGYLTLHDDRIVIADAQRMKRLYEVG</sequence>
<feature type="domain" description="Cyclic nucleotide-binding" evidence="4">
    <location>
        <begin position="9"/>
        <end position="106"/>
    </location>
</feature>
<gene>
    <name evidence="6" type="ORF">OD355_13185</name>
</gene>
<evidence type="ECO:0000313" key="6">
    <source>
        <dbReference type="EMBL" id="MCU7695473.1"/>
    </source>
</evidence>
<keyword evidence="3" id="KW-0804">Transcription</keyword>
<dbReference type="PROSITE" id="PS51063">
    <property type="entry name" value="HTH_CRP_2"/>
    <property type="match status" value="1"/>
</dbReference>